<dbReference type="Proteomes" id="UP000886476">
    <property type="component" value="Unassembled WGS sequence"/>
</dbReference>
<feature type="repeat" description="TPR" evidence="3">
    <location>
        <begin position="263"/>
        <end position="296"/>
    </location>
</feature>
<comment type="caution">
    <text evidence="5">The sequence shown here is derived from an EMBL/GenBank/DDBJ whole genome shotgun (WGS) entry which is preliminary data.</text>
</comment>
<accession>A0ABX2CB68</accession>
<evidence type="ECO:0000256" key="3">
    <source>
        <dbReference type="PROSITE-ProRule" id="PRU00339"/>
    </source>
</evidence>
<dbReference type="SUPFAM" id="SSF53756">
    <property type="entry name" value="UDP-Glycosyltransferase/glycogen phosphorylase"/>
    <property type="match status" value="1"/>
</dbReference>
<name>A0ABX2CB68_9BRAD</name>
<dbReference type="PANTHER" id="PTHR44943:SF4">
    <property type="entry name" value="TPR REPEAT-CONTAINING PROTEIN MJ0798"/>
    <property type="match status" value="1"/>
</dbReference>
<keyword evidence="6" id="KW-1185">Reference proteome</keyword>
<feature type="repeat" description="TPR" evidence="3">
    <location>
        <begin position="195"/>
        <end position="228"/>
    </location>
</feature>
<feature type="region of interest" description="Disordered" evidence="4">
    <location>
        <begin position="1"/>
        <end position="23"/>
    </location>
</feature>
<evidence type="ECO:0000256" key="2">
    <source>
        <dbReference type="ARBA" id="ARBA00022803"/>
    </source>
</evidence>
<reference evidence="5" key="1">
    <citation type="submission" date="2020-05" db="EMBL/GenBank/DDBJ databases">
        <title>Nod-independent and nitrogen-fixing Bradyrhizobium aeschynomene sp. nov. isolated from nodules of Aeschynomene indica.</title>
        <authorList>
            <person name="Zhang Z."/>
        </authorList>
    </citation>
    <scope>NUCLEOTIDE SEQUENCE</scope>
    <source>
        <strain evidence="5">83012</strain>
    </source>
</reference>
<dbReference type="Pfam" id="PF01075">
    <property type="entry name" value="Glyco_transf_9"/>
    <property type="match status" value="1"/>
</dbReference>
<evidence type="ECO:0000256" key="4">
    <source>
        <dbReference type="SAM" id="MobiDB-lite"/>
    </source>
</evidence>
<keyword evidence="1" id="KW-0677">Repeat</keyword>
<feature type="repeat" description="TPR" evidence="3">
    <location>
        <begin position="93"/>
        <end position="126"/>
    </location>
</feature>
<evidence type="ECO:0000313" key="5">
    <source>
        <dbReference type="EMBL" id="NPU65477.1"/>
    </source>
</evidence>
<organism evidence="5 6">
    <name type="scientific">Bradyrhizobium aeschynomenes</name>
    <dbReference type="NCBI Taxonomy" id="2734909"/>
    <lineage>
        <taxon>Bacteria</taxon>
        <taxon>Pseudomonadati</taxon>
        <taxon>Pseudomonadota</taxon>
        <taxon>Alphaproteobacteria</taxon>
        <taxon>Hyphomicrobiales</taxon>
        <taxon>Nitrobacteraceae</taxon>
        <taxon>Bradyrhizobium</taxon>
    </lineage>
</organism>
<evidence type="ECO:0000313" key="6">
    <source>
        <dbReference type="Proteomes" id="UP000886476"/>
    </source>
</evidence>
<dbReference type="PROSITE" id="PS50005">
    <property type="entry name" value="TPR"/>
    <property type="match status" value="5"/>
</dbReference>
<dbReference type="Pfam" id="PF13414">
    <property type="entry name" value="TPR_11"/>
    <property type="match status" value="1"/>
</dbReference>
<dbReference type="InterPro" id="IPR019734">
    <property type="entry name" value="TPR_rpt"/>
</dbReference>
<evidence type="ECO:0000256" key="1">
    <source>
        <dbReference type="ARBA" id="ARBA00022737"/>
    </source>
</evidence>
<dbReference type="Pfam" id="PF13432">
    <property type="entry name" value="TPR_16"/>
    <property type="match status" value="3"/>
</dbReference>
<sequence>MKHKPRRPAGTSPGKSGSSRHGDTTDALCAAALRLLRAGQLAQAEDACRRALTLDAASIDALHAMGQVCLALKRADDAIAWFARAIRQNISASPSFVGLAQALRLGGRLDEAIKAYDRALQLQPDAIESWDALGELLQLTGRHAEAALACDRLLQLAPDRVATWFRLGEVLDAQGRRDEAALAFDQVLELTPDHVDAANRAGAVHFDAGRYGEAIARFDQSLAAQPDQPGALCLKGISLRRLRRYDEAHASGQRAHALSPADPDIANSYGCILQNLGRHDQAVAAFDKAIAIRPQVADFHNHRGTSLAELHRFDEAFASFERAVALKPDLADAHWNAALFRLLTGDFARGWAAREWGRKCRAVGFVERSFDVPMWLADAPLAGKTILLHSDEGLGDTIQFARYATMVAAEGARVVLEVDGVLQPLMSGIKGVAQCLARGIDALPVIDYHCPLSSLPLAFATRLDNIPAAPCYLPRPPAERCERWEQRLGPHDRMRVGLVWSGNPMHLNDHNRSMALARLAPLLALDAQFVSLQKDPRPADKAVLADRRDILDLTADIRDFVDTAALIDRLDLVVTVDTSVAHLAGALGKPTWIMLPYTPDYRWLLGRADSPWYPSVRLFRQDEHRDYETVVARVHDALAQQIAAFSAN</sequence>
<dbReference type="SUPFAM" id="SSF48452">
    <property type="entry name" value="TPR-like"/>
    <property type="match status" value="2"/>
</dbReference>
<keyword evidence="2 3" id="KW-0802">TPR repeat</keyword>
<dbReference type="Gene3D" id="3.40.50.2000">
    <property type="entry name" value="Glycogen Phosphorylase B"/>
    <property type="match status" value="1"/>
</dbReference>
<proteinExistence type="predicted"/>
<dbReference type="Gene3D" id="1.25.40.10">
    <property type="entry name" value="Tetratricopeptide repeat domain"/>
    <property type="match status" value="3"/>
</dbReference>
<dbReference type="InterPro" id="IPR051685">
    <property type="entry name" value="Ycf3/AcsC/BcsC/TPR_MFPF"/>
</dbReference>
<feature type="repeat" description="TPR" evidence="3">
    <location>
        <begin position="297"/>
        <end position="330"/>
    </location>
</feature>
<dbReference type="SMART" id="SM00028">
    <property type="entry name" value="TPR"/>
    <property type="match status" value="9"/>
</dbReference>
<gene>
    <name evidence="5" type="ORF">HL667_10775</name>
</gene>
<dbReference type="InterPro" id="IPR002201">
    <property type="entry name" value="Glyco_trans_9"/>
</dbReference>
<feature type="repeat" description="TPR" evidence="3">
    <location>
        <begin position="161"/>
        <end position="194"/>
    </location>
</feature>
<dbReference type="RefSeq" id="WP_172110504.1">
    <property type="nucleotide sequence ID" value="NZ_JABFDN010000002.1"/>
</dbReference>
<protein>
    <submittedName>
        <fullName evidence="5">Tetratricopeptide repeat protein</fullName>
    </submittedName>
</protein>
<dbReference type="EMBL" id="JABFDN010000002">
    <property type="protein sequence ID" value="NPU65477.1"/>
    <property type="molecule type" value="Genomic_DNA"/>
</dbReference>
<dbReference type="PANTHER" id="PTHR44943">
    <property type="entry name" value="CELLULOSE SYNTHASE OPERON PROTEIN C"/>
    <property type="match status" value="1"/>
</dbReference>
<dbReference type="InterPro" id="IPR011990">
    <property type="entry name" value="TPR-like_helical_dom_sf"/>
</dbReference>